<gene>
    <name evidence="5" type="primary">LOC103516127</name>
</gene>
<dbReference type="PROSITE" id="PS50202">
    <property type="entry name" value="MSP"/>
    <property type="match status" value="1"/>
</dbReference>
<evidence type="ECO:0000256" key="2">
    <source>
        <dbReference type="SAM" id="Phobius"/>
    </source>
</evidence>
<sequence length="155" mass="17544">MNEKNKHKFMVQSISAPDGEVNVDSLWKEVEPSSISEYKLRCVFENPLENNDEGPENFGPVYPDERSRRIPEQTAGPDSELAKAAQEVTTSREEESALRQENLELKEELLRLRYGQHQSDQQDHQARDSDISLTMIVALAIFTAILGIALGKFVL</sequence>
<feature type="transmembrane region" description="Helical" evidence="2">
    <location>
        <begin position="131"/>
        <end position="150"/>
    </location>
</feature>
<dbReference type="KEGG" id="dci:103516127"/>
<dbReference type="InterPro" id="IPR000535">
    <property type="entry name" value="MSP_dom"/>
</dbReference>
<keyword evidence="2" id="KW-0472">Membrane</keyword>
<accession>A0A1S3DD27</accession>
<dbReference type="RefSeq" id="XP_008479306.1">
    <property type="nucleotide sequence ID" value="XM_008481084.3"/>
</dbReference>
<feature type="region of interest" description="Disordered" evidence="1">
    <location>
        <begin position="47"/>
        <end position="99"/>
    </location>
</feature>
<keyword evidence="2" id="KW-0812">Transmembrane</keyword>
<dbReference type="CTD" id="31349"/>
<feature type="compositionally biased region" description="Basic and acidic residues" evidence="1">
    <location>
        <begin position="90"/>
        <end position="99"/>
    </location>
</feature>
<evidence type="ECO:0000313" key="4">
    <source>
        <dbReference type="Proteomes" id="UP000079169"/>
    </source>
</evidence>
<proteinExistence type="predicted"/>
<dbReference type="GeneID" id="103516127"/>
<feature type="domain" description="MSP" evidence="3">
    <location>
        <begin position="1"/>
        <end position="45"/>
    </location>
</feature>
<protein>
    <submittedName>
        <fullName evidence="5">Vesicle-associated membrane protein-associated protein A isoform X1</fullName>
    </submittedName>
</protein>
<dbReference type="Gene3D" id="2.60.40.10">
    <property type="entry name" value="Immunoglobulins"/>
    <property type="match status" value="1"/>
</dbReference>
<reference evidence="5" key="1">
    <citation type="submission" date="2025-08" db="UniProtKB">
        <authorList>
            <consortium name="RefSeq"/>
        </authorList>
    </citation>
    <scope>IDENTIFICATION</scope>
</reference>
<dbReference type="Proteomes" id="UP000079169">
    <property type="component" value="Unplaced"/>
</dbReference>
<dbReference type="InterPro" id="IPR013783">
    <property type="entry name" value="Ig-like_fold"/>
</dbReference>
<evidence type="ECO:0000256" key="1">
    <source>
        <dbReference type="SAM" id="MobiDB-lite"/>
    </source>
</evidence>
<dbReference type="AlphaFoldDB" id="A0A1S3DD27"/>
<dbReference type="SUPFAM" id="SSF49354">
    <property type="entry name" value="PapD-like"/>
    <property type="match status" value="1"/>
</dbReference>
<organism evidence="4 5">
    <name type="scientific">Diaphorina citri</name>
    <name type="common">Asian citrus psyllid</name>
    <dbReference type="NCBI Taxonomy" id="121845"/>
    <lineage>
        <taxon>Eukaryota</taxon>
        <taxon>Metazoa</taxon>
        <taxon>Ecdysozoa</taxon>
        <taxon>Arthropoda</taxon>
        <taxon>Hexapoda</taxon>
        <taxon>Insecta</taxon>
        <taxon>Pterygota</taxon>
        <taxon>Neoptera</taxon>
        <taxon>Paraneoptera</taxon>
        <taxon>Hemiptera</taxon>
        <taxon>Sternorrhyncha</taxon>
        <taxon>Psylloidea</taxon>
        <taxon>Psyllidae</taxon>
        <taxon>Diaphorininae</taxon>
        <taxon>Diaphorina</taxon>
    </lineage>
</organism>
<evidence type="ECO:0000313" key="5">
    <source>
        <dbReference type="RefSeq" id="XP_008479306.1"/>
    </source>
</evidence>
<evidence type="ECO:0000259" key="3">
    <source>
        <dbReference type="PROSITE" id="PS50202"/>
    </source>
</evidence>
<name>A0A1S3DD27_DIACI</name>
<dbReference type="OMA" id="VCRIAND"/>
<keyword evidence="4" id="KW-1185">Reference proteome</keyword>
<dbReference type="InterPro" id="IPR008962">
    <property type="entry name" value="PapD-like_sf"/>
</dbReference>
<keyword evidence="2" id="KW-1133">Transmembrane helix</keyword>